<keyword evidence="4 6" id="KW-0472">Membrane</keyword>
<dbReference type="GO" id="GO:0030317">
    <property type="term" value="P:flagellated sperm motility"/>
    <property type="evidence" value="ECO:0007669"/>
    <property type="project" value="InterPro"/>
</dbReference>
<evidence type="ECO:0000256" key="3">
    <source>
        <dbReference type="ARBA" id="ARBA00022989"/>
    </source>
</evidence>
<protein>
    <recommendedName>
        <fullName evidence="7">Ion transport domain-containing protein</fullName>
    </recommendedName>
</protein>
<keyword evidence="3 6" id="KW-1133">Transmembrane helix</keyword>
<dbReference type="InterPro" id="IPR028747">
    <property type="entry name" value="CatSper2"/>
</dbReference>
<evidence type="ECO:0000256" key="6">
    <source>
        <dbReference type="SAM" id="Phobius"/>
    </source>
</evidence>
<evidence type="ECO:0000256" key="2">
    <source>
        <dbReference type="ARBA" id="ARBA00022692"/>
    </source>
</evidence>
<evidence type="ECO:0000313" key="9">
    <source>
        <dbReference type="Proteomes" id="UP001208570"/>
    </source>
</evidence>
<comment type="caution">
    <text evidence="8">The sequence shown here is derived from an EMBL/GenBank/DDBJ whole genome shotgun (WGS) entry which is preliminary data.</text>
</comment>
<dbReference type="EMBL" id="JAODUP010000107">
    <property type="protein sequence ID" value="KAK2161939.1"/>
    <property type="molecule type" value="Genomic_DNA"/>
</dbReference>
<dbReference type="Gene3D" id="1.10.287.70">
    <property type="match status" value="1"/>
</dbReference>
<feature type="transmembrane region" description="Helical" evidence="6">
    <location>
        <begin position="219"/>
        <end position="237"/>
    </location>
</feature>
<dbReference type="GO" id="GO:0005227">
    <property type="term" value="F:calcium-activated cation channel activity"/>
    <property type="evidence" value="ECO:0007669"/>
    <property type="project" value="InterPro"/>
</dbReference>
<keyword evidence="2 6" id="KW-0812">Transmembrane</keyword>
<dbReference type="GO" id="GO:0009566">
    <property type="term" value="P:fertilization"/>
    <property type="evidence" value="ECO:0007669"/>
    <property type="project" value="TreeGrafter"/>
</dbReference>
<evidence type="ECO:0000313" key="8">
    <source>
        <dbReference type="EMBL" id="KAK2161939.1"/>
    </source>
</evidence>
<dbReference type="AlphaFoldDB" id="A0AAD9JZI8"/>
<accession>A0AAD9JZI8</accession>
<comment type="subcellular location">
    <subcellularLocation>
        <location evidence="1">Membrane</location>
        <topology evidence="1">Multi-pass membrane protein</topology>
    </subcellularLocation>
</comment>
<keyword evidence="9" id="KW-1185">Reference proteome</keyword>
<dbReference type="PANTHER" id="PTHR46923">
    <property type="entry name" value="CATION CHANNEL SPERM-ASSOCIATED PROTEIN 2"/>
    <property type="match status" value="1"/>
</dbReference>
<dbReference type="PANTHER" id="PTHR46923:SF1">
    <property type="entry name" value="CATION CHANNEL SPERM-ASSOCIATED PROTEIN 2"/>
    <property type="match status" value="1"/>
</dbReference>
<evidence type="ECO:0000256" key="4">
    <source>
        <dbReference type="ARBA" id="ARBA00023136"/>
    </source>
</evidence>
<dbReference type="Pfam" id="PF00520">
    <property type="entry name" value="Ion_trans"/>
    <property type="match status" value="1"/>
</dbReference>
<keyword evidence="5" id="KW-0175">Coiled coil</keyword>
<dbReference type="Proteomes" id="UP001208570">
    <property type="component" value="Unassembled WGS sequence"/>
</dbReference>
<evidence type="ECO:0000256" key="5">
    <source>
        <dbReference type="SAM" id="Coils"/>
    </source>
</evidence>
<name>A0AAD9JZI8_9ANNE</name>
<feature type="domain" description="Ion transport" evidence="7">
    <location>
        <begin position="190"/>
        <end position="255"/>
    </location>
</feature>
<gene>
    <name evidence="8" type="ORF">LSH36_107g03001</name>
</gene>
<dbReference type="GO" id="GO:0048240">
    <property type="term" value="P:sperm capacitation"/>
    <property type="evidence" value="ECO:0007669"/>
    <property type="project" value="TreeGrafter"/>
</dbReference>
<evidence type="ECO:0000256" key="1">
    <source>
        <dbReference type="ARBA" id="ARBA00004141"/>
    </source>
</evidence>
<reference evidence="8" key="1">
    <citation type="journal article" date="2023" name="Mol. Biol. Evol.">
        <title>Third-Generation Sequencing Reveals the Adaptive Role of the Epigenome in Three Deep-Sea Polychaetes.</title>
        <authorList>
            <person name="Perez M."/>
            <person name="Aroh O."/>
            <person name="Sun Y."/>
            <person name="Lan Y."/>
            <person name="Juniper S.K."/>
            <person name="Young C.R."/>
            <person name="Angers B."/>
            <person name="Qian P.Y."/>
        </authorList>
    </citation>
    <scope>NUCLEOTIDE SEQUENCE</scope>
    <source>
        <strain evidence="8">P08H-3</strain>
    </source>
</reference>
<proteinExistence type="predicted"/>
<evidence type="ECO:0000259" key="7">
    <source>
        <dbReference type="Pfam" id="PF00520"/>
    </source>
</evidence>
<dbReference type="InterPro" id="IPR005821">
    <property type="entry name" value="Ion_trans_dom"/>
</dbReference>
<dbReference type="GO" id="GO:0036128">
    <property type="term" value="C:CatSper complex"/>
    <property type="evidence" value="ECO:0007669"/>
    <property type="project" value="InterPro"/>
</dbReference>
<organism evidence="8 9">
    <name type="scientific">Paralvinella palmiformis</name>
    <dbReference type="NCBI Taxonomy" id="53620"/>
    <lineage>
        <taxon>Eukaryota</taxon>
        <taxon>Metazoa</taxon>
        <taxon>Spiralia</taxon>
        <taxon>Lophotrochozoa</taxon>
        <taxon>Annelida</taxon>
        <taxon>Polychaeta</taxon>
        <taxon>Sedentaria</taxon>
        <taxon>Canalipalpata</taxon>
        <taxon>Terebellida</taxon>
        <taxon>Terebelliformia</taxon>
        <taxon>Alvinellidae</taxon>
        <taxon>Paralvinella</taxon>
    </lineage>
</organism>
<feature type="coiled-coil region" evidence="5">
    <location>
        <begin position="266"/>
        <end position="297"/>
    </location>
</feature>
<sequence>MGKPEGDGEETDLLSQRAEIFRSHLLRNFHLLESIEKKGLRRENPRLHLKDITDENNMQKAMLGNPDGLVRFEMYEKRRTQLSFKDKKMLRIVNRKKAKVFVDVWANSVVNKRGGRFQQHWVQTTLESINYMCVFCLLVELGIQLIADFRGFWQNWWNILNICFFIVVRRYDGTGKFSRLWVEISKIRLMVLAITKAFRLFTLDHWLELYRNVSQTAGHWYAVIFVIVWVLIGSFLFKNVVIGIMVTSFQTIRQELAEKQREAARREKFSQEILQFAEELDRQKERREKERMKAKQMSFKLKIGDLRNSQAMSSESDLGSDESQTEVKARRASAEKLTALLIQHMNKRAKEREEWQTTVERNVENLANEQMVFCWPRDSLFKYYLIMEALIENMAERQEILALAGTLVNDDGSNRRTPEWLRTV</sequence>